<dbReference type="Proteomes" id="UP001485043">
    <property type="component" value="Unassembled WGS sequence"/>
</dbReference>
<dbReference type="Gene3D" id="1.20.120.310">
    <property type="entry name" value="ERV/ALR sulfhydryl oxidase domain"/>
    <property type="match status" value="1"/>
</dbReference>
<evidence type="ECO:0000256" key="3">
    <source>
        <dbReference type="ARBA" id="ARBA00022827"/>
    </source>
</evidence>
<comment type="cofactor">
    <cofactor evidence="1 6">
        <name>FAD</name>
        <dbReference type="ChEBI" id="CHEBI:57692"/>
    </cofactor>
</comment>
<organism evidence="9 10">
    <name type="scientific">Apatococcus fuscideae</name>
    <dbReference type="NCBI Taxonomy" id="2026836"/>
    <lineage>
        <taxon>Eukaryota</taxon>
        <taxon>Viridiplantae</taxon>
        <taxon>Chlorophyta</taxon>
        <taxon>core chlorophytes</taxon>
        <taxon>Trebouxiophyceae</taxon>
        <taxon>Chlorellales</taxon>
        <taxon>Chlorellaceae</taxon>
        <taxon>Apatococcus</taxon>
    </lineage>
</organism>
<keyword evidence="5" id="KW-1015">Disulfide bond</keyword>
<dbReference type="SUPFAM" id="SSF69000">
    <property type="entry name" value="FAD-dependent thiol oxidase"/>
    <property type="match status" value="1"/>
</dbReference>
<keyword evidence="10" id="KW-1185">Reference proteome</keyword>
<protein>
    <recommendedName>
        <fullName evidence="6">Sulfhydryl oxidase</fullName>
        <ecNumber evidence="6">1.8.3.2</ecNumber>
    </recommendedName>
</protein>
<name>A0AAW1TJJ8_9CHLO</name>
<keyword evidence="4 6" id="KW-0560">Oxidoreductase</keyword>
<dbReference type="EMBL" id="JALJOV010000020">
    <property type="protein sequence ID" value="KAK9868626.1"/>
    <property type="molecule type" value="Genomic_DNA"/>
</dbReference>
<reference evidence="9 10" key="1">
    <citation type="journal article" date="2024" name="Nat. Commun.">
        <title>Phylogenomics reveals the evolutionary origins of lichenization in chlorophyte algae.</title>
        <authorList>
            <person name="Puginier C."/>
            <person name="Libourel C."/>
            <person name="Otte J."/>
            <person name="Skaloud P."/>
            <person name="Haon M."/>
            <person name="Grisel S."/>
            <person name="Petersen M."/>
            <person name="Berrin J.G."/>
            <person name="Delaux P.M."/>
            <person name="Dal Grande F."/>
            <person name="Keller J."/>
        </authorList>
    </citation>
    <scope>NUCLEOTIDE SEQUENCE [LARGE SCALE GENOMIC DNA]</scope>
    <source>
        <strain evidence="9 10">SAG 2523</strain>
    </source>
</reference>
<feature type="compositionally biased region" description="Low complexity" evidence="7">
    <location>
        <begin position="68"/>
        <end position="78"/>
    </location>
</feature>
<dbReference type="PANTHER" id="PTHR12645">
    <property type="entry name" value="ALR/ERV"/>
    <property type="match status" value="1"/>
</dbReference>
<evidence type="ECO:0000256" key="6">
    <source>
        <dbReference type="RuleBase" id="RU371123"/>
    </source>
</evidence>
<dbReference type="InterPro" id="IPR017905">
    <property type="entry name" value="ERV/ALR_sulphydryl_oxidase"/>
</dbReference>
<dbReference type="PROSITE" id="PS51324">
    <property type="entry name" value="ERV_ALR"/>
    <property type="match status" value="1"/>
</dbReference>
<comment type="caution">
    <text evidence="9">The sequence shown here is derived from an EMBL/GenBank/DDBJ whole genome shotgun (WGS) entry which is preliminary data.</text>
</comment>
<keyword evidence="2 6" id="KW-0285">Flavoprotein</keyword>
<dbReference type="InterPro" id="IPR039799">
    <property type="entry name" value="ALR/ERV"/>
</dbReference>
<accession>A0AAW1TJJ8</accession>
<feature type="domain" description="ERV/ALR sulfhydryl oxidase" evidence="8">
    <location>
        <begin position="77"/>
        <end position="159"/>
    </location>
</feature>
<evidence type="ECO:0000256" key="2">
    <source>
        <dbReference type="ARBA" id="ARBA00022630"/>
    </source>
</evidence>
<dbReference type="GO" id="GO:0005739">
    <property type="term" value="C:mitochondrion"/>
    <property type="evidence" value="ECO:0007669"/>
    <property type="project" value="TreeGrafter"/>
</dbReference>
<gene>
    <name evidence="9" type="ORF">WJX84_012451</name>
</gene>
<feature type="region of interest" description="Disordered" evidence="7">
    <location>
        <begin position="20"/>
        <end position="80"/>
    </location>
</feature>
<sequence length="159" mass="17379">MAPGRIELPNPVKLLQHLASNLQSRRRSQGSSEELPSRKPAAEQDVEVSAVDLQASAALPLTPPATAGPPAYSAPTGPVTKEDLGRATWTLLHTLAAQYPQNPTRRQQKDVQALVDLLTRIYPCSDCAKHFGELVRKRPPQTGSGEDLQQWITSTSKYF</sequence>
<dbReference type="InterPro" id="IPR036774">
    <property type="entry name" value="ERV/ALR_sulphydryl_oxid_sf"/>
</dbReference>
<dbReference type="AlphaFoldDB" id="A0AAW1TJJ8"/>
<dbReference type="GO" id="GO:0016971">
    <property type="term" value="F:flavin-dependent sulfhydryl oxidase activity"/>
    <property type="evidence" value="ECO:0007669"/>
    <property type="project" value="InterPro"/>
</dbReference>
<dbReference type="EC" id="1.8.3.2" evidence="6"/>
<evidence type="ECO:0000259" key="8">
    <source>
        <dbReference type="PROSITE" id="PS51324"/>
    </source>
</evidence>
<dbReference type="GO" id="GO:0050660">
    <property type="term" value="F:flavin adenine dinucleotide binding"/>
    <property type="evidence" value="ECO:0007669"/>
    <property type="project" value="TreeGrafter"/>
</dbReference>
<evidence type="ECO:0000256" key="4">
    <source>
        <dbReference type="ARBA" id="ARBA00023002"/>
    </source>
</evidence>
<evidence type="ECO:0000313" key="9">
    <source>
        <dbReference type="EMBL" id="KAK9868626.1"/>
    </source>
</evidence>
<dbReference type="Pfam" id="PF04777">
    <property type="entry name" value="Evr1_Alr"/>
    <property type="match status" value="1"/>
</dbReference>
<comment type="catalytic activity">
    <reaction evidence="6">
        <text>2 R'C(R)SH + O2 = R'C(R)S-S(R)CR' + H2O2</text>
        <dbReference type="Rhea" id="RHEA:17357"/>
        <dbReference type="ChEBI" id="CHEBI:15379"/>
        <dbReference type="ChEBI" id="CHEBI:16240"/>
        <dbReference type="ChEBI" id="CHEBI:16520"/>
        <dbReference type="ChEBI" id="CHEBI:17412"/>
        <dbReference type="EC" id="1.8.3.2"/>
    </reaction>
</comment>
<evidence type="ECO:0000313" key="10">
    <source>
        <dbReference type="Proteomes" id="UP001485043"/>
    </source>
</evidence>
<evidence type="ECO:0000256" key="5">
    <source>
        <dbReference type="ARBA" id="ARBA00023157"/>
    </source>
</evidence>
<keyword evidence="3 6" id="KW-0274">FAD</keyword>
<proteinExistence type="predicted"/>
<evidence type="ECO:0000256" key="7">
    <source>
        <dbReference type="SAM" id="MobiDB-lite"/>
    </source>
</evidence>
<dbReference type="PANTHER" id="PTHR12645:SF0">
    <property type="entry name" value="FAD-LINKED SULFHYDRYL OXIDASE ALR"/>
    <property type="match status" value="1"/>
</dbReference>
<evidence type="ECO:0000256" key="1">
    <source>
        <dbReference type="ARBA" id="ARBA00001974"/>
    </source>
</evidence>